<dbReference type="PANTHER" id="PTHR34848">
    <property type="match status" value="1"/>
</dbReference>
<comment type="pathway">
    <text evidence="5 14">Cofactor biosynthesis; adenosylcobalamin biosynthesis; adenosylcobalamin from cob(II)yrinate a,c-diamide: step 6/7.</text>
</comment>
<evidence type="ECO:0000256" key="4">
    <source>
        <dbReference type="ARBA" id="ARBA00003889"/>
    </source>
</evidence>
<dbReference type="RefSeq" id="WP_322466576.1">
    <property type="nucleotide sequence ID" value="NZ_JAXOJX010000031.1"/>
</dbReference>
<evidence type="ECO:0000256" key="8">
    <source>
        <dbReference type="ARBA" id="ARBA00022573"/>
    </source>
</evidence>
<evidence type="ECO:0000256" key="10">
    <source>
        <dbReference type="ARBA" id="ARBA00022741"/>
    </source>
</evidence>
<comment type="caution">
    <text evidence="15">The sequence shown here is derived from an EMBL/GenBank/DDBJ whole genome shotgun (WGS) entry which is preliminary data.</text>
</comment>
<keyword evidence="12 14" id="KW-0067">ATP-binding</keyword>
<dbReference type="EC" id="2.7.1.156" evidence="14"/>
<comment type="catalytic activity">
    <reaction evidence="1 14">
        <text>adenosylcob(III)inamide + ATP = adenosylcob(III)inamide phosphate + ADP + H(+)</text>
        <dbReference type="Rhea" id="RHEA:15769"/>
        <dbReference type="ChEBI" id="CHEBI:2480"/>
        <dbReference type="ChEBI" id="CHEBI:15378"/>
        <dbReference type="ChEBI" id="CHEBI:30616"/>
        <dbReference type="ChEBI" id="CHEBI:58502"/>
        <dbReference type="ChEBI" id="CHEBI:456216"/>
        <dbReference type="EC" id="2.7.1.156"/>
    </reaction>
</comment>
<comment type="catalytic activity">
    <reaction evidence="2 14">
        <text>adenosylcob(III)inamide phosphate + GTP + H(+) = adenosylcob(III)inamide-GDP + diphosphate</text>
        <dbReference type="Rhea" id="RHEA:22712"/>
        <dbReference type="ChEBI" id="CHEBI:15378"/>
        <dbReference type="ChEBI" id="CHEBI:33019"/>
        <dbReference type="ChEBI" id="CHEBI:37565"/>
        <dbReference type="ChEBI" id="CHEBI:58502"/>
        <dbReference type="ChEBI" id="CHEBI:60487"/>
        <dbReference type="EC" id="2.7.7.62"/>
    </reaction>
</comment>
<dbReference type="GO" id="GO:0043752">
    <property type="term" value="F:adenosylcobinamide kinase activity"/>
    <property type="evidence" value="ECO:0007669"/>
    <property type="project" value="UniProtKB-EC"/>
</dbReference>
<evidence type="ECO:0000256" key="1">
    <source>
        <dbReference type="ARBA" id="ARBA00000312"/>
    </source>
</evidence>
<keyword evidence="13 14" id="KW-0342">GTP-binding</keyword>
<sequence>MTLSRHSSALPPAGRHELILGGAKSGKSRTAELRAAAWLAAAPGREATLIATALAGDEEMAERIRRHQAERAARVDALRTVEAPLDLPGALRIHAHPERLLVVDCLTLWLTQCLLPPAGDGLDKAGWAACEAQLLAALRDSASPVVLVSNEIGLGVMPMSREARACVDALGLLHQRVAALCERVTLMVASCELRVKGAQ</sequence>
<evidence type="ECO:0000313" key="16">
    <source>
        <dbReference type="Proteomes" id="UP001293718"/>
    </source>
</evidence>
<evidence type="ECO:0000256" key="6">
    <source>
        <dbReference type="ARBA" id="ARBA00005159"/>
    </source>
</evidence>
<evidence type="ECO:0000256" key="5">
    <source>
        <dbReference type="ARBA" id="ARBA00004692"/>
    </source>
</evidence>
<dbReference type="GO" id="GO:0008820">
    <property type="term" value="F:cobinamide phosphate guanylyltransferase activity"/>
    <property type="evidence" value="ECO:0007669"/>
    <property type="project" value="UniProtKB-EC"/>
</dbReference>
<evidence type="ECO:0000256" key="12">
    <source>
        <dbReference type="ARBA" id="ARBA00022840"/>
    </source>
</evidence>
<dbReference type="CDD" id="cd00544">
    <property type="entry name" value="CobU"/>
    <property type="match status" value="1"/>
</dbReference>
<comment type="pathway">
    <text evidence="6 14">Cofactor biosynthesis; adenosylcobalamin biosynthesis; adenosylcobalamin from cob(II)yrinate a,c-diamide: step 5/7.</text>
</comment>
<dbReference type="InterPro" id="IPR027417">
    <property type="entry name" value="P-loop_NTPase"/>
</dbReference>
<keyword evidence="8 14" id="KW-0169">Cobalamin biosynthesis</keyword>
<evidence type="ECO:0000313" key="15">
    <source>
        <dbReference type="EMBL" id="MDZ5458510.1"/>
    </source>
</evidence>
<comment type="catalytic activity">
    <reaction evidence="3">
        <text>adenosylcob(III)inamide + GTP = adenosylcob(III)inamide phosphate + GDP + H(+)</text>
        <dbReference type="Rhea" id="RHEA:15765"/>
        <dbReference type="ChEBI" id="CHEBI:2480"/>
        <dbReference type="ChEBI" id="CHEBI:15378"/>
        <dbReference type="ChEBI" id="CHEBI:37565"/>
        <dbReference type="ChEBI" id="CHEBI:58189"/>
        <dbReference type="ChEBI" id="CHEBI:58502"/>
        <dbReference type="EC" id="2.7.1.156"/>
    </reaction>
</comment>
<protein>
    <recommendedName>
        <fullName evidence="14">Bifunctional adenosylcobalamin biosynthesis protein</fullName>
        <ecNumber evidence="14">2.7.1.156</ecNumber>
        <ecNumber evidence="14">2.7.7.62</ecNumber>
    </recommendedName>
</protein>
<keyword evidence="10 14" id="KW-0547">Nucleotide-binding</keyword>
<name>A0ABU5IIR3_9BURK</name>
<accession>A0ABU5IIR3</accession>
<reference evidence="15 16" key="1">
    <citation type="submission" date="2023-11" db="EMBL/GenBank/DDBJ databases">
        <title>Draft genome of Azohydromonas lata strain H1 (DSM1123), a polyhydroxyalkanoate producer.</title>
        <authorList>
            <person name="Traversa D."/>
            <person name="D'Addabbo P."/>
            <person name="Pazzani C."/>
            <person name="Manzari C."/>
            <person name="Chiara M."/>
            <person name="Scrascia M."/>
        </authorList>
    </citation>
    <scope>NUCLEOTIDE SEQUENCE [LARGE SCALE GENOMIC DNA]</scope>
    <source>
        <strain evidence="15 16">H1</strain>
    </source>
</reference>
<dbReference type="EMBL" id="JAXOJX010000031">
    <property type="protein sequence ID" value="MDZ5458510.1"/>
    <property type="molecule type" value="Genomic_DNA"/>
</dbReference>
<evidence type="ECO:0000256" key="14">
    <source>
        <dbReference type="PIRNR" id="PIRNR006135"/>
    </source>
</evidence>
<keyword evidence="15" id="KW-0548">Nucleotidyltransferase</keyword>
<dbReference type="Proteomes" id="UP001293718">
    <property type="component" value="Unassembled WGS sequence"/>
</dbReference>
<gene>
    <name evidence="15" type="ORF">SM757_18180</name>
</gene>
<dbReference type="Pfam" id="PF02283">
    <property type="entry name" value="CobU"/>
    <property type="match status" value="1"/>
</dbReference>
<evidence type="ECO:0000256" key="7">
    <source>
        <dbReference type="ARBA" id="ARBA00007490"/>
    </source>
</evidence>
<proteinExistence type="inferred from homology"/>
<evidence type="ECO:0000256" key="11">
    <source>
        <dbReference type="ARBA" id="ARBA00022777"/>
    </source>
</evidence>
<dbReference type="PANTHER" id="PTHR34848:SF1">
    <property type="entry name" value="BIFUNCTIONAL ADENOSYLCOBALAMIN BIOSYNTHESIS PROTEIN COBU"/>
    <property type="match status" value="1"/>
</dbReference>
<evidence type="ECO:0000256" key="3">
    <source>
        <dbReference type="ARBA" id="ARBA00001522"/>
    </source>
</evidence>
<dbReference type="InterPro" id="IPR003203">
    <property type="entry name" value="CobU/CobP"/>
</dbReference>
<dbReference type="EC" id="2.7.7.62" evidence="14"/>
<evidence type="ECO:0000256" key="13">
    <source>
        <dbReference type="ARBA" id="ARBA00023134"/>
    </source>
</evidence>
<evidence type="ECO:0000256" key="2">
    <source>
        <dbReference type="ARBA" id="ARBA00000711"/>
    </source>
</evidence>
<comment type="similarity">
    <text evidence="7 14">Belongs to the CobU/CobP family.</text>
</comment>
<organism evidence="15 16">
    <name type="scientific">Azohydromonas lata</name>
    <dbReference type="NCBI Taxonomy" id="45677"/>
    <lineage>
        <taxon>Bacteria</taxon>
        <taxon>Pseudomonadati</taxon>
        <taxon>Pseudomonadota</taxon>
        <taxon>Betaproteobacteria</taxon>
        <taxon>Burkholderiales</taxon>
        <taxon>Sphaerotilaceae</taxon>
        <taxon>Azohydromonas</taxon>
    </lineage>
</organism>
<keyword evidence="16" id="KW-1185">Reference proteome</keyword>
<keyword evidence="9 14" id="KW-0808">Transferase</keyword>
<comment type="function">
    <text evidence="4 14">Catalyzes ATP-dependent phosphorylation of adenosylcobinamide and addition of GMP to adenosylcobinamide phosphate.</text>
</comment>
<evidence type="ECO:0000256" key="9">
    <source>
        <dbReference type="ARBA" id="ARBA00022679"/>
    </source>
</evidence>
<keyword evidence="11 14" id="KW-0418">Kinase</keyword>
<dbReference type="PIRSF" id="PIRSF006135">
    <property type="entry name" value="CobU"/>
    <property type="match status" value="1"/>
</dbReference>
<dbReference type="SUPFAM" id="SSF52540">
    <property type="entry name" value="P-loop containing nucleoside triphosphate hydrolases"/>
    <property type="match status" value="1"/>
</dbReference>
<dbReference type="Gene3D" id="3.40.50.300">
    <property type="entry name" value="P-loop containing nucleotide triphosphate hydrolases"/>
    <property type="match status" value="1"/>
</dbReference>